<dbReference type="InterPro" id="IPR053772">
    <property type="entry name" value="At1g61320/At1g61330-like"/>
</dbReference>
<dbReference type="CDD" id="cd22160">
    <property type="entry name" value="F-box_AtFBL13-like"/>
    <property type="match status" value="1"/>
</dbReference>
<name>A0A6P6AIC1_DURZI</name>
<dbReference type="InterPro" id="IPR001810">
    <property type="entry name" value="F-box_dom"/>
</dbReference>
<evidence type="ECO:0000313" key="3">
    <source>
        <dbReference type="RefSeq" id="XP_022764546.1"/>
    </source>
</evidence>
<evidence type="ECO:0000313" key="2">
    <source>
        <dbReference type="Proteomes" id="UP000515121"/>
    </source>
</evidence>
<dbReference type="SUPFAM" id="SSF81383">
    <property type="entry name" value="F-box domain"/>
    <property type="match status" value="1"/>
</dbReference>
<dbReference type="RefSeq" id="XP_022764546.1">
    <property type="nucleotide sequence ID" value="XM_022908811.1"/>
</dbReference>
<accession>A0A6P6AIC1</accession>
<organism evidence="2 3">
    <name type="scientific">Durio zibethinus</name>
    <name type="common">Durian</name>
    <dbReference type="NCBI Taxonomy" id="66656"/>
    <lineage>
        <taxon>Eukaryota</taxon>
        <taxon>Viridiplantae</taxon>
        <taxon>Streptophyta</taxon>
        <taxon>Embryophyta</taxon>
        <taxon>Tracheophyta</taxon>
        <taxon>Spermatophyta</taxon>
        <taxon>Magnoliopsida</taxon>
        <taxon>eudicotyledons</taxon>
        <taxon>Gunneridae</taxon>
        <taxon>Pentapetalae</taxon>
        <taxon>rosids</taxon>
        <taxon>malvids</taxon>
        <taxon>Malvales</taxon>
        <taxon>Malvaceae</taxon>
        <taxon>Helicteroideae</taxon>
        <taxon>Durio</taxon>
    </lineage>
</organism>
<dbReference type="OrthoDB" id="982733at2759"/>
<dbReference type="PANTHER" id="PTHR34145:SF53">
    <property type="entry name" value="LEUCINE-RICH REPEAT DOMAIN SUPERFAMILY"/>
    <property type="match status" value="1"/>
</dbReference>
<dbReference type="Proteomes" id="UP000515121">
    <property type="component" value="Unplaced"/>
</dbReference>
<feature type="domain" description="F-box" evidence="1">
    <location>
        <begin position="47"/>
        <end position="102"/>
    </location>
</feature>
<gene>
    <name evidence="3" type="primary">LOC111309809</name>
</gene>
<dbReference type="InterPro" id="IPR032675">
    <property type="entry name" value="LRR_dom_sf"/>
</dbReference>
<reference evidence="3" key="1">
    <citation type="submission" date="2025-08" db="UniProtKB">
        <authorList>
            <consortium name="RefSeq"/>
        </authorList>
    </citation>
    <scope>IDENTIFICATION</scope>
    <source>
        <tissue evidence="3">Fruit stalk</tissue>
    </source>
</reference>
<dbReference type="InterPro" id="IPR036047">
    <property type="entry name" value="F-box-like_dom_sf"/>
</dbReference>
<dbReference type="InterPro" id="IPR053781">
    <property type="entry name" value="F-box_AtFBL13-like"/>
</dbReference>
<dbReference type="PANTHER" id="PTHR34145">
    <property type="entry name" value="OS02G0105600 PROTEIN"/>
    <property type="match status" value="1"/>
</dbReference>
<dbReference type="GeneID" id="111309809"/>
<dbReference type="Pfam" id="PF00646">
    <property type="entry name" value="F-box"/>
    <property type="match status" value="1"/>
</dbReference>
<proteinExistence type="predicted"/>
<dbReference type="InterPro" id="IPR055357">
    <property type="entry name" value="LRR_At1g61320_AtMIF1"/>
</dbReference>
<dbReference type="Gene3D" id="3.80.10.10">
    <property type="entry name" value="Ribonuclease Inhibitor"/>
    <property type="match status" value="1"/>
</dbReference>
<dbReference type="Gene3D" id="1.20.1280.50">
    <property type="match status" value="1"/>
</dbReference>
<dbReference type="SUPFAM" id="SSF52047">
    <property type="entry name" value="RNI-like"/>
    <property type="match status" value="1"/>
</dbReference>
<protein>
    <submittedName>
        <fullName evidence="3">F-box protein At2g39490-like</fullName>
    </submittedName>
</protein>
<dbReference type="Pfam" id="PF23622">
    <property type="entry name" value="LRR_At1g61320_AtMIF1"/>
    <property type="match status" value="1"/>
</dbReference>
<dbReference type="KEGG" id="dzi:111309809"/>
<sequence length="482" mass="55785">MSQSDQSGSFTRFTNQLNLIQPFQKVKAKIKHKIDQDDNKKLEHGKVDMISSLPNDILCRIISFLPFESAVQTSLLSTRWKNLWKMALVKDGNKDEAVFVVLNFVNDFPQLHLPANNWGLQYNFGQGSVLSVAIVPKGTLHLDFSAGKQEITRQFSLSLDRKRHINYHQPSLSTAFKLKSLYLVSVSHVSTEMVSCLFSNMPFLESLTIARCNGLQYIQLDGNSQLQQLAVLDCLQLLSIQLDFNFYFSLKSFHYRGRAVSLKYYNKDPLYYFYSPANDDSPFDLEDAMLDFRQGPGYYGINRPGFNLILQSIREIKTLTLCRWVFKELICPELYLLGEGFYRLTELWWIDNSLEKYDSTALISFLKLCPQLTRLYITIDPNSYYTTNINMSLIKVTSPIKLKHLKAVKLEGFENEEEEIILAKQLKEVFQAEPLFIKWDGTVRQLVKVDEQLKEGTDAYEFIEKKVENLHELCPKHVHMDI</sequence>
<dbReference type="AlphaFoldDB" id="A0A6P6AIC1"/>
<evidence type="ECO:0000259" key="1">
    <source>
        <dbReference type="PROSITE" id="PS50181"/>
    </source>
</evidence>
<keyword evidence="2" id="KW-1185">Reference proteome</keyword>
<dbReference type="PROSITE" id="PS50181">
    <property type="entry name" value="FBOX"/>
    <property type="match status" value="1"/>
</dbReference>